<evidence type="ECO:0000256" key="2">
    <source>
        <dbReference type="ARBA" id="ARBA00022723"/>
    </source>
</evidence>
<evidence type="ECO:0000259" key="6">
    <source>
        <dbReference type="SMART" id="SM00849"/>
    </source>
</evidence>
<evidence type="ECO:0000313" key="7">
    <source>
        <dbReference type="EMBL" id="RRH68338.1"/>
    </source>
</evidence>
<sequence length="307" mass="33217">MTLSLSRRAALSTAALGVAASMLPVASSAALPLQGGQLPAFQRFRLGSFEVTSLLAASRMMEKPFEIFGLNVSEADHAKAAADAFLPVDVTRNFMIPVLVNTGRELVLFDTGLTPQGITAALAAAGVAPDQIDIVVITHMHGDHIGGLSGEAGPTFPSARYITGETEFAHWAAAENEGFEKHIRPLEAQFTRIGDTAEILPGITAMLAPGHTPGHMIYHLESEGRRLMLTADLTNHFAFSLPNPDWEVRYDLDKAQAAESRRRVLGLIADDRIPFIGYHMPFPGLGYVVREGQGFRFIPHSYQLMEG</sequence>
<accession>A0A3P3D7C3</accession>
<name>A0A3P3D7C3_9RHOB</name>
<gene>
    <name evidence="7" type="ORF">EG244_19545</name>
</gene>
<dbReference type="Pfam" id="PF00753">
    <property type="entry name" value="Lactamase_B"/>
    <property type="match status" value="1"/>
</dbReference>
<dbReference type="SUPFAM" id="SSF56281">
    <property type="entry name" value="Metallo-hydrolase/oxidoreductase"/>
    <property type="match status" value="1"/>
</dbReference>
<dbReference type="InterPro" id="IPR051013">
    <property type="entry name" value="MBL_superfamily_lactonases"/>
</dbReference>
<dbReference type="SMART" id="SM00849">
    <property type="entry name" value="Lactamase_B"/>
    <property type="match status" value="1"/>
</dbReference>
<dbReference type="InterPro" id="IPR036866">
    <property type="entry name" value="RibonucZ/Hydroxyglut_hydro"/>
</dbReference>
<feature type="domain" description="Metallo-beta-lactamase" evidence="6">
    <location>
        <begin position="94"/>
        <end position="279"/>
    </location>
</feature>
<keyword evidence="5" id="KW-0732">Signal</keyword>
<organism evidence="7 8">
    <name type="scientific">Falsigemmobacter faecalis</name>
    <dbReference type="NCBI Taxonomy" id="2488730"/>
    <lineage>
        <taxon>Bacteria</taxon>
        <taxon>Pseudomonadati</taxon>
        <taxon>Pseudomonadota</taxon>
        <taxon>Alphaproteobacteria</taxon>
        <taxon>Rhodobacterales</taxon>
        <taxon>Paracoccaceae</taxon>
        <taxon>Falsigemmobacter</taxon>
    </lineage>
</organism>
<evidence type="ECO:0000313" key="8">
    <source>
        <dbReference type="Proteomes" id="UP000282125"/>
    </source>
</evidence>
<keyword evidence="3 7" id="KW-0378">Hydrolase</keyword>
<comment type="similarity">
    <text evidence="1">Belongs to the metallo-beta-lactamase superfamily.</text>
</comment>
<dbReference type="GO" id="GO:0016787">
    <property type="term" value="F:hydrolase activity"/>
    <property type="evidence" value="ECO:0007669"/>
    <property type="project" value="UniProtKB-KW"/>
</dbReference>
<evidence type="ECO:0000256" key="1">
    <source>
        <dbReference type="ARBA" id="ARBA00007749"/>
    </source>
</evidence>
<keyword evidence="2" id="KW-0479">Metal-binding</keyword>
<reference evidence="7 8" key="1">
    <citation type="submission" date="2018-11" db="EMBL/GenBank/DDBJ databases">
        <title>Gemmobacter sp. nov., YIM 102744-1 draft genome.</title>
        <authorList>
            <person name="Li G."/>
            <person name="Jiang Y."/>
        </authorList>
    </citation>
    <scope>NUCLEOTIDE SEQUENCE [LARGE SCALE GENOMIC DNA]</scope>
    <source>
        <strain evidence="7 8">YIM 102744-1</strain>
    </source>
</reference>
<dbReference type="CDD" id="cd07720">
    <property type="entry name" value="OPHC2-like_MBL-fold"/>
    <property type="match status" value="1"/>
</dbReference>
<proteinExistence type="inferred from homology"/>
<dbReference type="GO" id="GO:0046872">
    <property type="term" value="F:metal ion binding"/>
    <property type="evidence" value="ECO:0007669"/>
    <property type="project" value="UniProtKB-KW"/>
</dbReference>
<feature type="chain" id="PRO_5017928059" evidence="5">
    <location>
        <begin position="30"/>
        <end position="307"/>
    </location>
</feature>
<dbReference type="PROSITE" id="PS51318">
    <property type="entry name" value="TAT"/>
    <property type="match status" value="1"/>
</dbReference>
<keyword evidence="4" id="KW-0862">Zinc</keyword>
<dbReference type="AlphaFoldDB" id="A0A3P3D7C3"/>
<protein>
    <submittedName>
        <fullName evidence="7">MBL fold metallo-hydrolase</fullName>
    </submittedName>
</protein>
<evidence type="ECO:0000256" key="5">
    <source>
        <dbReference type="SAM" id="SignalP"/>
    </source>
</evidence>
<evidence type="ECO:0000256" key="3">
    <source>
        <dbReference type="ARBA" id="ARBA00022801"/>
    </source>
</evidence>
<dbReference type="InterPro" id="IPR006311">
    <property type="entry name" value="TAT_signal"/>
</dbReference>
<feature type="signal peptide" evidence="5">
    <location>
        <begin position="1"/>
        <end position="29"/>
    </location>
</feature>
<comment type="caution">
    <text evidence="7">The sequence shown here is derived from an EMBL/GenBank/DDBJ whole genome shotgun (WGS) entry which is preliminary data.</text>
</comment>
<dbReference type="PANTHER" id="PTHR42978">
    <property type="entry name" value="QUORUM-QUENCHING LACTONASE YTNP-RELATED-RELATED"/>
    <property type="match status" value="1"/>
</dbReference>
<dbReference type="Proteomes" id="UP000282125">
    <property type="component" value="Unassembled WGS sequence"/>
</dbReference>
<dbReference type="EMBL" id="RRAZ01000060">
    <property type="protein sequence ID" value="RRH68338.1"/>
    <property type="molecule type" value="Genomic_DNA"/>
</dbReference>
<evidence type="ECO:0000256" key="4">
    <source>
        <dbReference type="ARBA" id="ARBA00022833"/>
    </source>
</evidence>
<dbReference type="InterPro" id="IPR001279">
    <property type="entry name" value="Metallo-B-lactamas"/>
</dbReference>
<dbReference type="PANTHER" id="PTHR42978:SF6">
    <property type="entry name" value="QUORUM-QUENCHING LACTONASE YTNP-RELATED"/>
    <property type="match status" value="1"/>
</dbReference>
<keyword evidence="8" id="KW-1185">Reference proteome</keyword>
<dbReference type="OrthoDB" id="9773738at2"/>
<dbReference type="Gene3D" id="3.60.15.10">
    <property type="entry name" value="Ribonuclease Z/Hydroxyacylglutathione hydrolase-like"/>
    <property type="match status" value="1"/>
</dbReference>